<feature type="region of interest" description="Disordered" evidence="2">
    <location>
        <begin position="1"/>
        <end position="28"/>
    </location>
</feature>
<accession>A0ABT4D269</accession>
<protein>
    <submittedName>
        <fullName evidence="3">DUF5320 domain-containing protein</fullName>
    </submittedName>
</protein>
<evidence type="ECO:0000313" key="3">
    <source>
        <dbReference type="EMBL" id="MCY6485343.1"/>
    </source>
</evidence>
<evidence type="ECO:0000256" key="1">
    <source>
        <dbReference type="SAM" id="Coils"/>
    </source>
</evidence>
<organism evidence="3 4">
    <name type="scientific">Clostridium aestuarii</name>
    <dbReference type="NCBI Taxonomy" id="338193"/>
    <lineage>
        <taxon>Bacteria</taxon>
        <taxon>Bacillati</taxon>
        <taxon>Bacillota</taxon>
        <taxon>Clostridia</taxon>
        <taxon>Eubacteriales</taxon>
        <taxon>Clostridiaceae</taxon>
        <taxon>Clostridium</taxon>
    </lineage>
</organism>
<keyword evidence="4" id="KW-1185">Reference proteome</keyword>
<dbReference type="InterPro" id="IPR035205">
    <property type="entry name" value="DUF5320"/>
</dbReference>
<name>A0ABT4D269_9CLOT</name>
<dbReference type="Pfam" id="PF17253">
    <property type="entry name" value="DUF5320"/>
    <property type="match status" value="1"/>
</dbReference>
<dbReference type="RefSeq" id="WP_268041663.1">
    <property type="nucleotide sequence ID" value="NZ_JAPQER010000006.1"/>
</dbReference>
<reference evidence="3" key="1">
    <citation type="submission" date="2022-12" db="EMBL/GenBank/DDBJ databases">
        <authorList>
            <person name="Wang J."/>
        </authorList>
    </citation>
    <scope>NUCLEOTIDE SEQUENCE</scope>
    <source>
        <strain evidence="3">HY-45-18</strain>
    </source>
</reference>
<evidence type="ECO:0000256" key="2">
    <source>
        <dbReference type="SAM" id="MobiDB-lite"/>
    </source>
</evidence>
<comment type="caution">
    <text evidence="3">The sequence shown here is derived from an EMBL/GenBank/DDBJ whole genome shotgun (WGS) entry which is preliminary data.</text>
</comment>
<proteinExistence type="predicted"/>
<dbReference type="Proteomes" id="UP001078443">
    <property type="component" value="Unassembled WGS sequence"/>
</dbReference>
<feature type="compositionally biased region" description="Gly residues" evidence="2">
    <location>
        <begin position="8"/>
        <end position="20"/>
    </location>
</feature>
<keyword evidence="1" id="KW-0175">Coiled coil</keyword>
<dbReference type="EMBL" id="JAPQER010000006">
    <property type="protein sequence ID" value="MCY6485343.1"/>
    <property type="molecule type" value="Genomic_DNA"/>
</dbReference>
<feature type="coiled-coil region" evidence="1">
    <location>
        <begin position="76"/>
        <end position="103"/>
    </location>
</feature>
<evidence type="ECO:0000313" key="4">
    <source>
        <dbReference type="Proteomes" id="UP001078443"/>
    </source>
</evidence>
<sequence length="103" mass="11741">MPRFDGTGPNGYGSKTGRGLGQCNTNEDKKTYFGVGRSLRRGCEIARRYGNGRGYRLGRGFGIFTPNNNYNDVDDKNLLQEEKQTLQERLKYIEDRINKLGEE</sequence>
<gene>
    <name evidence="3" type="ORF">OW763_13480</name>
</gene>